<dbReference type="Gramene" id="Os08t0438801-01">
    <property type="protein sequence ID" value="Os08t0438801-01"/>
    <property type="gene ID" value="Os08g0438801"/>
</dbReference>
<feature type="region of interest" description="Disordered" evidence="1">
    <location>
        <begin position="23"/>
        <end position="80"/>
    </location>
</feature>
<reference evidence="2 3" key="3">
    <citation type="journal article" date="2013" name="Rice">
        <title>Improvement of the Oryza sativa Nipponbare reference genome using next generation sequence and optical map data.</title>
        <authorList>
            <person name="Kawahara Y."/>
            <person name="de la Bastide M."/>
            <person name="Hamilton J.P."/>
            <person name="Kanamori H."/>
            <person name="McCombie W.R."/>
            <person name="Ouyang S."/>
            <person name="Schwartz D.C."/>
            <person name="Tanaka T."/>
            <person name="Wu J."/>
            <person name="Zhou S."/>
            <person name="Childs K.L."/>
            <person name="Davidson R.M."/>
            <person name="Lin H."/>
            <person name="Quesada-Ocampo L."/>
            <person name="Vaillancourt B."/>
            <person name="Sakai H."/>
            <person name="Lee S.S."/>
            <person name="Kim J."/>
            <person name="Numa H."/>
            <person name="Itoh T."/>
            <person name="Buell C.R."/>
            <person name="Matsumoto T."/>
        </authorList>
    </citation>
    <scope>NUCLEOTIDE SEQUENCE [LARGE SCALE GENOMIC DNA]</scope>
    <source>
        <strain evidence="3">cv. Nipponbare</strain>
    </source>
</reference>
<proteinExistence type="predicted"/>
<dbReference type="Proteomes" id="UP000059680">
    <property type="component" value="Chromosome 8"/>
</dbReference>
<name>A0A0P0XH18_ORYSJ</name>
<evidence type="ECO:0000313" key="2">
    <source>
        <dbReference type="EMBL" id="BAT05609.1"/>
    </source>
</evidence>
<dbReference type="PaxDb" id="39947-A0A0P0XH18"/>
<evidence type="ECO:0000256" key="1">
    <source>
        <dbReference type="SAM" id="MobiDB-lite"/>
    </source>
</evidence>
<protein>
    <submittedName>
        <fullName evidence="2">Os08g0438801 protein</fullName>
    </submittedName>
</protein>
<dbReference type="AlphaFoldDB" id="A0A0P0XH18"/>
<organism evidence="2 3">
    <name type="scientific">Oryza sativa subsp. japonica</name>
    <name type="common">Rice</name>
    <dbReference type="NCBI Taxonomy" id="39947"/>
    <lineage>
        <taxon>Eukaryota</taxon>
        <taxon>Viridiplantae</taxon>
        <taxon>Streptophyta</taxon>
        <taxon>Embryophyta</taxon>
        <taxon>Tracheophyta</taxon>
        <taxon>Spermatophyta</taxon>
        <taxon>Magnoliopsida</taxon>
        <taxon>Liliopsida</taxon>
        <taxon>Poales</taxon>
        <taxon>Poaceae</taxon>
        <taxon>BOP clade</taxon>
        <taxon>Oryzoideae</taxon>
        <taxon>Oryzeae</taxon>
        <taxon>Oryzinae</taxon>
        <taxon>Oryza</taxon>
        <taxon>Oryza sativa</taxon>
    </lineage>
</organism>
<gene>
    <name evidence="2" type="ordered locus">Os08g0438801</name>
    <name evidence="2" type="ORF">OSNPB_080438801</name>
</gene>
<keyword evidence="3" id="KW-1185">Reference proteome</keyword>
<dbReference type="EMBL" id="AP014964">
    <property type="protein sequence ID" value="BAT05609.1"/>
    <property type="molecule type" value="Genomic_DNA"/>
</dbReference>
<feature type="compositionally biased region" description="Low complexity" evidence="1">
    <location>
        <begin position="27"/>
        <end position="41"/>
    </location>
</feature>
<feature type="non-terminal residue" evidence="2">
    <location>
        <position position="1"/>
    </location>
</feature>
<reference evidence="3" key="1">
    <citation type="journal article" date="2005" name="Nature">
        <title>The map-based sequence of the rice genome.</title>
        <authorList>
            <consortium name="International rice genome sequencing project (IRGSP)"/>
            <person name="Matsumoto T."/>
            <person name="Wu J."/>
            <person name="Kanamori H."/>
            <person name="Katayose Y."/>
            <person name="Fujisawa M."/>
            <person name="Namiki N."/>
            <person name="Mizuno H."/>
            <person name="Yamamoto K."/>
            <person name="Antonio B.A."/>
            <person name="Baba T."/>
            <person name="Sakata K."/>
            <person name="Nagamura Y."/>
            <person name="Aoki H."/>
            <person name="Arikawa K."/>
            <person name="Arita K."/>
            <person name="Bito T."/>
            <person name="Chiden Y."/>
            <person name="Fujitsuka N."/>
            <person name="Fukunaka R."/>
            <person name="Hamada M."/>
            <person name="Harada C."/>
            <person name="Hayashi A."/>
            <person name="Hijishita S."/>
            <person name="Honda M."/>
            <person name="Hosokawa S."/>
            <person name="Ichikawa Y."/>
            <person name="Idonuma A."/>
            <person name="Iijima M."/>
            <person name="Ikeda M."/>
            <person name="Ikeno M."/>
            <person name="Ito K."/>
            <person name="Ito S."/>
            <person name="Ito T."/>
            <person name="Ito Y."/>
            <person name="Ito Y."/>
            <person name="Iwabuchi A."/>
            <person name="Kamiya K."/>
            <person name="Karasawa W."/>
            <person name="Kurita K."/>
            <person name="Katagiri S."/>
            <person name="Kikuta A."/>
            <person name="Kobayashi H."/>
            <person name="Kobayashi N."/>
            <person name="Machita K."/>
            <person name="Maehara T."/>
            <person name="Masukawa M."/>
            <person name="Mizubayashi T."/>
            <person name="Mukai Y."/>
            <person name="Nagasaki H."/>
            <person name="Nagata Y."/>
            <person name="Naito S."/>
            <person name="Nakashima M."/>
            <person name="Nakama Y."/>
            <person name="Nakamichi Y."/>
            <person name="Nakamura M."/>
            <person name="Meguro A."/>
            <person name="Negishi M."/>
            <person name="Ohta I."/>
            <person name="Ohta T."/>
            <person name="Okamoto M."/>
            <person name="Ono N."/>
            <person name="Saji S."/>
            <person name="Sakaguchi M."/>
            <person name="Sakai K."/>
            <person name="Shibata M."/>
            <person name="Shimokawa T."/>
            <person name="Song J."/>
            <person name="Takazaki Y."/>
            <person name="Terasawa K."/>
            <person name="Tsugane M."/>
            <person name="Tsuji K."/>
            <person name="Ueda S."/>
            <person name="Waki K."/>
            <person name="Yamagata H."/>
            <person name="Yamamoto M."/>
            <person name="Yamamoto S."/>
            <person name="Yamane H."/>
            <person name="Yoshiki S."/>
            <person name="Yoshihara R."/>
            <person name="Yukawa K."/>
            <person name="Zhong H."/>
            <person name="Yano M."/>
            <person name="Yuan Q."/>
            <person name="Ouyang S."/>
            <person name="Liu J."/>
            <person name="Jones K.M."/>
            <person name="Gansberger K."/>
            <person name="Moffat K."/>
            <person name="Hill J."/>
            <person name="Bera J."/>
            <person name="Fadrosh D."/>
            <person name="Jin S."/>
            <person name="Johri S."/>
            <person name="Kim M."/>
            <person name="Overton L."/>
            <person name="Reardon M."/>
            <person name="Tsitrin T."/>
            <person name="Vuong H."/>
            <person name="Weaver B."/>
            <person name="Ciecko A."/>
            <person name="Tallon L."/>
            <person name="Jackson J."/>
            <person name="Pai G."/>
            <person name="Aken S.V."/>
            <person name="Utterback T."/>
            <person name="Reidmuller S."/>
            <person name="Feldblyum T."/>
            <person name="Hsiao J."/>
            <person name="Zismann V."/>
            <person name="Iobst S."/>
            <person name="de Vazeille A.R."/>
            <person name="Buell C.R."/>
            <person name="Ying K."/>
            <person name="Li Y."/>
            <person name="Lu T."/>
            <person name="Huang Y."/>
            <person name="Zhao Q."/>
            <person name="Feng Q."/>
            <person name="Zhang L."/>
            <person name="Zhu J."/>
            <person name="Weng Q."/>
            <person name="Mu J."/>
            <person name="Lu Y."/>
            <person name="Fan D."/>
            <person name="Liu Y."/>
            <person name="Guan J."/>
            <person name="Zhang Y."/>
            <person name="Yu S."/>
            <person name="Liu X."/>
            <person name="Zhang Y."/>
            <person name="Hong G."/>
            <person name="Han B."/>
            <person name="Choisne N."/>
            <person name="Demange N."/>
            <person name="Orjeda G."/>
            <person name="Samain S."/>
            <person name="Cattolico L."/>
            <person name="Pelletier E."/>
            <person name="Couloux A."/>
            <person name="Segurens B."/>
            <person name="Wincker P."/>
            <person name="D'Hont A."/>
            <person name="Scarpelli C."/>
            <person name="Weissenbach J."/>
            <person name="Salanoubat M."/>
            <person name="Quetier F."/>
            <person name="Yu Y."/>
            <person name="Kim H.R."/>
            <person name="Rambo T."/>
            <person name="Currie J."/>
            <person name="Collura K."/>
            <person name="Luo M."/>
            <person name="Yang T."/>
            <person name="Ammiraju J.S.S."/>
            <person name="Engler F."/>
            <person name="Soderlund C."/>
            <person name="Wing R.A."/>
            <person name="Palmer L.E."/>
            <person name="de la Bastide M."/>
            <person name="Spiegel L."/>
            <person name="Nascimento L."/>
            <person name="Zutavern T."/>
            <person name="O'Shaughnessy A."/>
            <person name="Dike S."/>
            <person name="Dedhia N."/>
            <person name="Preston R."/>
            <person name="Balija V."/>
            <person name="McCombie W.R."/>
            <person name="Chow T."/>
            <person name="Chen H."/>
            <person name="Chung M."/>
            <person name="Chen C."/>
            <person name="Shaw J."/>
            <person name="Wu H."/>
            <person name="Hsiao K."/>
            <person name="Chao Y."/>
            <person name="Chu M."/>
            <person name="Cheng C."/>
            <person name="Hour A."/>
            <person name="Lee P."/>
            <person name="Lin S."/>
            <person name="Lin Y."/>
            <person name="Liou J."/>
            <person name="Liu S."/>
            <person name="Hsing Y."/>
            <person name="Raghuvanshi S."/>
            <person name="Mohanty A."/>
            <person name="Bharti A.K."/>
            <person name="Gaur A."/>
            <person name="Gupta V."/>
            <person name="Kumar D."/>
            <person name="Ravi V."/>
            <person name="Vij S."/>
            <person name="Kapur A."/>
            <person name="Khurana P."/>
            <person name="Khurana P."/>
            <person name="Khurana J.P."/>
            <person name="Tyagi A.K."/>
            <person name="Gaikwad K."/>
            <person name="Singh A."/>
            <person name="Dalal V."/>
            <person name="Srivastava S."/>
            <person name="Dixit A."/>
            <person name="Pal A.K."/>
            <person name="Ghazi I.A."/>
            <person name="Yadav M."/>
            <person name="Pandit A."/>
            <person name="Bhargava A."/>
            <person name="Sureshbabu K."/>
            <person name="Batra K."/>
            <person name="Sharma T.R."/>
            <person name="Mohapatra T."/>
            <person name="Singh N.K."/>
            <person name="Messing J."/>
            <person name="Nelson A.B."/>
            <person name="Fuks G."/>
            <person name="Kavchok S."/>
            <person name="Keizer G."/>
            <person name="Linton E."/>
            <person name="Llaca V."/>
            <person name="Song R."/>
            <person name="Tanyolac B."/>
            <person name="Young S."/>
            <person name="Ho-Il K."/>
            <person name="Hahn J.H."/>
            <person name="Sangsakoo G."/>
            <person name="Vanavichit A."/>
            <person name="de Mattos Luiz.A.T."/>
            <person name="Zimmer P.D."/>
            <person name="Malone G."/>
            <person name="Dellagostin O."/>
            <person name="de Oliveira A.C."/>
            <person name="Bevan M."/>
            <person name="Bancroft I."/>
            <person name="Minx P."/>
            <person name="Cordum H."/>
            <person name="Wilson R."/>
            <person name="Cheng Z."/>
            <person name="Jin W."/>
            <person name="Jiang J."/>
            <person name="Leong S.A."/>
            <person name="Iwama H."/>
            <person name="Gojobori T."/>
            <person name="Itoh T."/>
            <person name="Niimura Y."/>
            <person name="Fujii Y."/>
            <person name="Habara T."/>
            <person name="Sakai H."/>
            <person name="Sato Y."/>
            <person name="Wilson G."/>
            <person name="Kumar K."/>
            <person name="McCouch S."/>
            <person name="Juretic N."/>
            <person name="Hoen D."/>
            <person name="Wright S."/>
            <person name="Bruskiewich R."/>
            <person name="Bureau T."/>
            <person name="Miyao A."/>
            <person name="Hirochika H."/>
            <person name="Nishikawa T."/>
            <person name="Kadowaki K."/>
            <person name="Sugiura M."/>
            <person name="Burr B."/>
            <person name="Sasaki T."/>
        </authorList>
    </citation>
    <scope>NUCLEOTIDE SEQUENCE [LARGE SCALE GENOMIC DNA]</scope>
    <source>
        <strain evidence="3">cv. Nipponbare</strain>
    </source>
</reference>
<evidence type="ECO:0000313" key="3">
    <source>
        <dbReference type="Proteomes" id="UP000059680"/>
    </source>
</evidence>
<dbReference type="InParanoid" id="A0A0P0XH18"/>
<sequence length="80" mass="8461">TSTTPLPPLLPSSAAIRRIDTVAAPPRTSSLGAPRSSSPSSFRRRHRCRPRAPAPGDFSPSTTVRGPSLLSLSLPDDDLE</sequence>
<reference evidence="2 3" key="2">
    <citation type="journal article" date="2013" name="Plant Cell Physiol.">
        <title>Rice Annotation Project Database (RAP-DB): an integrative and interactive database for rice genomics.</title>
        <authorList>
            <person name="Sakai H."/>
            <person name="Lee S.S."/>
            <person name="Tanaka T."/>
            <person name="Numa H."/>
            <person name="Kim J."/>
            <person name="Kawahara Y."/>
            <person name="Wakimoto H."/>
            <person name="Yang C.C."/>
            <person name="Iwamoto M."/>
            <person name="Abe T."/>
            <person name="Yamada Y."/>
            <person name="Muto A."/>
            <person name="Inokuchi H."/>
            <person name="Ikemura T."/>
            <person name="Matsumoto T."/>
            <person name="Sasaki T."/>
            <person name="Itoh T."/>
        </authorList>
    </citation>
    <scope>NUCLEOTIDE SEQUENCE [LARGE SCALE GENOMIC DNA]</scope>
    <source>
        <strain evidence="3">cv. Nipponbare</strain>
    </source>
</reference>
<accession>A0A0P0XH18</accession>